<dbReference type="PRINTS" id="PR00037">
    <property type="entry name" value="HTHLACR"/>
</dbReference>
<evidence type="ECO:0000259" key="7">
    <source>
        <dbReference type="PROSITE" id="PS51000"/>
    </source>
</evidence>
<dbReference type="InterPro" id="IPR050313">
    <property type="entry name" value="Carb_Metab_HTH_regulators"/>
</dbReference>
<dbReference type="PROSITE" id="PS00894">
    <property type="entry name" value="HTH_DEOR_1"/>
    <property type="match status" value="1"/>
</dbReference>
<evidence type="ECO:0000313" key="9">
    <source>
        <dbReference type="Proteomes" id="UP000004756"/>
    </source>
</evidence>
<dbReference type="InterPro" id="IPR014036">
    <property type="entry name" value="DeoR-like_C"/>
</dbReference>
<dbReference type="Pfam" id="PF08220">
    <property type="entry name" value="HTH_DeoR"/>
    <property type="match status" value="1"/>
</dbReference>
<evidence type="ECO:0000256" key="1">
    <source>
        <dbReference type="ARBA" id="ARBA00021390"/>
    </source>
</evidence>
<dbReference type="SMART" id="SM01134">
    <property type="entry name" value="DeoRC"/>
    <property type="match status" value="1"/>
</dbReference>
<accession>C0CUV9</accession>
<dbReference type="AlphaFoldDB" id="C0CUV9"/>
<reference evidence="8 9" key="1">
    <citation type="submission" date="2009-01" db="EMBL/GenBank/DDBJ databases">
        <authorList>
            <person name="Fulton L."/>
            <person name="Clifton S."/>
            <person name="Fulton B."/>
            <person name="Xu J."/>
            <person name="Minx P."/>
            <person name="Pepin K.H."/>
            <person name="Johnson M."/>
            <person name="Bhonagiri V."/>
            <person name="Nash W.E."/>
            <person name="Mardis E.R."/>
            <person name="Wilson R.K."/>
        </authorList>
    </citation>
    <scope>NUCLEOTIDE SEQUENCE [LARGE SCALE GENOMIC DNA]</scope>
    <source>
        <strain evidence="8 9">DSM 15981</strain>
    </source>
</reference>
<keyword evidence="2" id="KW-0678">Repressor</keyword>
<keyword evidence="3" id="KW-0805">Transcription regulation</keyword>
<comment type="function">
    <text evidence="6">Repressor of the lactose catabolism operon. Galactose-6-phosphate is the inducer.</text>
</comment>
<dbReference type="Proteomes" id="UP000004756">
    <property type="component" value="Unassembled WGS sequence"/>
</dbReference>
<organism evidence="8 9">
    <name type="scientific">[Clostridium] asparagiforme DSM 15981</name>
    <dbReference type="NCBI Taxonomy" id="518636"/>
    <lineage>
        <taxon>Bacteria</taxon>
        <taxon>Bacillati</taxon>
        <taxon>Bacillota</taxon>
        <taxon>Clostridia</taxon>
        <taxon>Lachnospirales</taxon>
        <taxon>Lachnospiraceae</taxon>
        <taxon>Enterocloster</taxon>
    </lineage>
</organism>
<evidence type="ECO:0000256" key="5">
    <source>
        <dbReference type="ARBA" id="ARBA00023163"/>
    </source>
</evidence>
<evidence type="ECO:0000256" key="2">
    <source>
        <dbReference type="ARBA" id="ARBA00022491"/>
    </source>
</evidence>
<protein>
    <recommendedName>
        <fullName evidence="1">Lactose phosphotransferase system repressor</fullName>
    </recommendedName>
</protein>
<dbReference type="SUPFAM" id="SSF100950">
    <property type="entry name" value="NagB/RpiA/CoA transferase-like"/>
    <property type="match status" value="1"/>
</dbReference>
<dbReference type="PANTHER" id="PTHR30363:SF4">
    <property type="entry name" value="GLYCEROL-3-PHOSPHATE REGULON REPRESSOR"/>
    <property type="match status" value="1"/>
</dbReference>
<evidence type="ECO:0000313" key="8">
    <source>
        <dbReference type="EMBL" id="EEG57158.1"/>
    </source>
</evidence>
<keyword evidence="9" id="KW-1185">Reference proteome</keyword>
<dbReference type="InterPro" id="IPR018356">
    <property type="entry name" value="Tscrpt_reg_HTH_DeoR_CS"/>
</dbReference>
<dbReference type="InterPro" id="IPR036388">
    <property type="entry name" value="WH-like_DNA-bd_sf"/>
</dbReference>
<evidence type="ECO:0000256" key="3">
    <source>
        <dbReference type="ARBA" id="ARBA00023015"/>
    </source>
</evidence>
<dbReference type="InterPro" id="IPR001034">
    <property type="entry name" value="DeoR_HTH"/>
</dbReference>
<feature type="domain" description="HTH deoR-type" evidence="7">
    <location>
        <begin position="9"/>
        <end position="64"/>
    </location>
</feature>
<reference evidence="8 9" key="2">
    <citation type="submission" date="2009-02" db="EMBL/GenBank/DDBJ databases">
        <title>Draft genome sequence of Clostridium asparagiforme (DSM 15981).</title>
        <authorList>
            <person name="Sudarsanam P."/>
            <person name="Ley R."/>
            <person name="Guruge J."/>
            <person name="Turnbaugh P.J."/>
            <person name="Mahowald M."/>
            <person name="Liep D."/>
            <person name="Gordon J."/>
        </authorList>
    </citation>
    <scope>NUCLEOTIDE SEQUENCE [LARGE SCALE GENOMIC DNA]</scope>
    <source>
        <strain evidence="8 9">DSM 15981</strain>
    </source>
</reference>
<dbReference type="PANTHER" id="PTHR30363">
    <property type="entry name" value="HTH-TYPE TRANSCRIPTIONAL REGULATOR SRLR-RELATED"/>
    <property type="match status" value="1"/>
</dbReference>
<dbReference type="GO" id="GO:0003700">
    <property type="term" value="F:DNA-binding transcription factor activity"/>
    <property type="evidence" value="ECO:0007669"/>
    <property type="project" value="InterPro"/>
</dbReference>
<name>C0CUV9_9FIRM</name>
<dbReference type="SMART" id="SM00420">
    <property type="entry name" value="HTH_DEOR"/>
    <property type="match status" value="1"/>
</dbReference>
<dbReference type="Gene3D" id="1.10.10.10">
    <property type="entry name" value="Winged helix-like DNA-binding domain superfamily/Winged helix DNA-binding domain"/>
    <property type="match status" value="1"/>
</dbReference>
<evidence type="ECO:0000256" key="4">
    <source>
        <dbReference type="ARBA" id="ARBA00023125"/>
    </source>
</evidence>
<dbReference type="InterPro" id="IPR037171">
    <property type="entry name" value="NagB/RpiA_transferase-like"/>
</dbReference>
<dbReference type="HOGENOM" id="CLU_060699_2_1_9"/>
<dbReference type="EMBL" id="ACCJ01000030">
    <property type="protein sequence ID" value="EEG57158.1"/>
    <property type="molecule type" value="Genomic_DNA"/>
</dbReference>
<proteinExistence type="predicted"/>
<dbReference type="Pfam" id="PF00455">
    <property type="entry name" value="DeoRC"/>
    <property type="match status" value="1"/>
</dbReference>
<dbReference type="GO" id="GO:0003677">
    <property type="term" value="F:DNA binding"/>
    <property type="evidence" value="ECO:0007669"/>
    <property type="project" value="UniProtKB-KW"/>
</dbReference>
<dbReference type="SUPFAM" id="SSF46785">
    <property type="entry name" value="Winged helix' DNA-binding domain"/>
    <property type="match status" value="1"/>
</dbReference>
<keyword evidence="4" id="KW-0238">DNA-binding</keyword>
<dbReference type="InterPro" id="IPR036390">
    <property type="entry name" value="WH_DNA-bd_sf"/>
</dbReference>
<gene>
    <name evidence="8" type="ORF">CLOSTASPAR_00648</name>
</gene>
<dbReference type="PROSITE" id="PS51000">
    <property type="entry name" value="HTH_DEOR_2"/>
    <property type="match status" value="1"/>
</dbReference>
<evidence type="ECO:0000256" key="6">
    <source>
        <dbReference type="ARBA" id="ARBA00024937"/>
    </source>
</evidence>
<comment type="caution">
    <text evidence="8">The sequence shown here is derived from an EMBL/GenBank/DDBJ whole genome shotgun (WGS) entry which is preliminary data.</text>
</comment>
<keyword evidence="5" id="KW-0804">Transcription</keyword>
<sequence length="254" mass="28251">MKWSGPMLKEERQALILNKLHASGKVVVSQLAVELNVSEDTIRRDLLDLDQKGQVKRVFGGALPLEQPVINYFDRETTEVELKQRLAEKALGFLEQDQLVAIDGSSTNLQLAKNIPSTLRLTVLTNSYSIAHALSMKEQVNVILLGGRLLKESLMSVGEVAAAQADLYHPDLCFAGVYAIHPEYGMTIPYPDEVSLKRRLIENSNRVISLVSPIKLNTVSRYRVCGIEAFTTLVTENVPEEIAGSYRNRGLDVF</sequence>